<accession>A0A6V7Q9L9</accession>
<dbReference type="AlphaFoldDB" id="A0A6V7Q9L9"/>
<dbReference type="EMBL" id="LR862134">
    <property type="protein sequence ID" value="CAD1839545.1"/>
    <property type="molecule type" value="Genomic_DNA"/>
</dbReference>
<organism evidence="1">
    <name type="scientific">Ananas comosus var. bracteatus</name>
    <name type="common">red pineapple</name>
    <dbReference type="NCBI Taxonomy" id="296719"/>
    <lineage>
        <taxon>Eukaryota</taxon>
        <taxon>Viridiplantae</taxon>
        <taxon>Streptophyta</taxon>
        <taxon>Embryophyta</taxon>
        <taxon>Tracheophyta</taxon>
        <taxon>Spermatophyta</taxon>
        <taxon>Magnoliopsida</taxon>
        <taxon>Liliopsida</taxon>
        <taxon>Poales</taxon>
        <taxon>Bromeliaceae</taxon>
        <taxon>Bromelioideae</taxon>
        <taxon>Ananas</taxon>
    </lineage>
</organism>
<evidence type="ECO:0000313" key="1">
    <source>
        <dbReference type="EMBL" id="CAD1839545.1"/>
    </source>
</evidence>
<protein>
    <submittedName>
        <fullName evidence="1">Uncharacterized protein</fullName>
    </submittedName>
</protein>
<proteinExistence type="predicted"/>
<name>A0A6V7Q9L9_ANACO</name>
<sequence length="131" mass="14357">MLSWKQAELNLQVGVFSREELIGVAKSSGTTSNQGGCTRRRSSAEILHIVQNFSLRDSCCGASLNFSIHFLLIGAEIEPSRPLNSVFYACSDCKKEEIVARISALKLCVIRAKRKLVEAANRGAAKEKPKC</sequence>
<reference evidence="1" key="1">
    <citation type="submission" date="2020-07" db="EMBL/GenBank/DDBJ databases">
        <authorList>
            <person name="Lin J."/>
        </authorList>
    </citation>
    <scope>NUCLEOTIDE SEQUENCE</scope>
</reference>
<gene>
    <name evidence="1" type="ORF">CB5_LOCUS22756</name>
</gene>